<dbReference type="Proteomes" id="UP000280599">
    <property type="component" value="Unassembled WGS sequence"/>
</dbReference>
<feature type="domain" description="ABC transmembrane type-1" evidence="12">
    <location>
        <begin position="55"/>
        <end position="315"/>
    </location>
</feature>
<evidence type="ECO:0000256" key="5">
    <source>
        <dbReference type="ARBA" id="ARBA00022741"/>
    </source>
</evidence>
<evidence type="ECO:0000256" key="2">
    <source>
        <dbReference type="ARBA" id="ARBA00022448"/>
    </source>
</evidence>
<gene>
    <name evidence="13" type="ORF">ALQ41_04916</name>
</gene>
<comment type="caution">
    <text evidence="13">The sequence shown here is derived from an EMBL/GenBank/DDBJ whole genome shotgun (WGS) entry which is preliminary data.</text>
</comment>
<evidence type="ECO:0000256" key="8">
    <source>
        <dbReference type="ARBA" id="ARBA00023136"/>
    </source>
</evidence>
<feature type="transmembrane region" description="Helical" evidence="10">
    <location>
        <begin position="272"/>
        <end position="292"/>
    </location>
</feature>
<keyword evidence="8 10" id="KW-0472">Membrane</keyword>
<dbReference type="GO" id="GO:0016887">
    <property type="term" value="F:ATP hydrolysis activity"/>
    <property type="evidence" value="ECO:0007669"/>
    <property type="project" value="InterPro"/>
</dbReference>
<feature type="region of interest" description="Disordered" evidence="9">
    <location>
        <begin position="1"/>
        <end position="22"/>
    </location>
</feature>
<feature type="transmembrane region" description="Helical" evidence="10">
    <location>
        <begin position="55"/>
        <end position="75"/>
    </location>
</feature>
<dbReference type="InterPro" id="IPR011527">
    <property type="entry name" value="ABC1_TM_dom"/>
</dbReference>
<evidence type="ECO:0000256" key="1">
    <source>
        <dbReference type="ARBA" id="ARBA00004651"/>
    </source>
</evidence>
<dbReference type="SUPFAM" id="SSF90123">
    <property type="entry name" value="ABC transporter transmembrane region"/>
    <property type="match status" value="1"/>
</dbReference>
<dbReference type="GO" id="GO:0005886">
    <property type="term" value="C:plasma membrane"/>
    <property type="evidence" value="ECO:0007669"/>
    <property type="project" value="UniProtKB-SubCell"/>
</dbReference>
<dbReference type="PROSITE" id="PS50929">
    <property type="entry name" value="ABC_TM1F"/>
    <property type="match status" value="1"/>
</dbReference>
<evidence type="ECO:0000256" key="6">
    <source>
        <dbReference type="ARBA" id="ARBA00022840"/>
    </source>
</evidence>
<accession>A0A3M3VPC2</accession>
<dbReference type="Gene3D" id="3.40.50.300">
    <property type="entry name" value="P-loop containing nucleotide triphosphate hydrolases"/>
    <property type="match status" value="1"/>
</dbReference>
<keyword evidence="5" id="KW-0547">Nucleotide-binding</keyword>
<dbReference type="PANTHER" id="PTHR24221:SF654">
    <property type="entry name" value="ATP-BINDING CASSETTE SUB-FAMILY B MEMBER 6"/>
    <property type="match status" value="1"/>
</dbReference>
<comment type="subcellular location">
    <subcellularLocation>
        <location evidence="1">Cell membrane</location>
        <topology evidence="1">Multi-pass membrane protein</topology>
    </subcellularLocation>
</comment>
<reference evidence="13 14" key="1">
    <citation type="submission" date="2018-08" db="EMBL/GenBank/DDBJ databases">
        <title>Recombination of ecologically and evolutionarily significant loci maintains genetic cohesion in the Pseudomonas syringae species complex.</title>
        <authorList>
            <person name="Dillon M."/>
            <person name="Thakur S."/>
            <person name="Almeida R.N.D."/>
            <person name="Weir B.S."/>
            <person name="Guttman D.S."/>
        </authorList>
    </citation>
    <scope>NUCLEOTIDE SEQUENCE [LARGE SCALE GENOMIC DNA]</scope>
    <source>
        <strain evidence="13 14">ICMP 867</strain>
    </source>
</reference>
<feature type="transmembrane region" description="Helical" evidence="10">
    <location>
        <begin position="161"/>
        <end position="182"/>
    </location>
</feature>
<feature type="transmembrane region" description="Helical" evidence="10">
    <location>
        <begin position="87"/>
        <end position="117"/>
    </location>
</feature>
<dbReference type="InterPro" id="IPR003439">
    <property type="entry name" value="ABC_transporter-like_ATP-bd"/>
</dbReference>
<dbReference type="InterPro" id="IPR036640">
    <property type="entry name" value="ABC1_TM_sf"/>
</dbReference>
<keyword evidence="7 10" id="KW-1133">Transmembrane helix</keyword>
<proteinExistence type="predicted"/>
<evidence type="ECO:0000256" key="10">
    <source>
        <dbReference type="SAM" id="Phobius"/>
    </source>
</evidence>
<evidence type="ECO:0000259" key="12">
    <source>
        <dbReference type="PROSITE" id="PS50929"/>
    </source>
</evidence>
<dbReference type="FunFam" id="3.40.50.300:FF:000221">
    <property type="entry name" value="Multidrug ABC transporter ATP-binding protein"/>
    <property type="match status" value="1"/>
</dbReference>
<dbReference type="SUPFAM" id="SSF52540">
    <property type="entry name" value="P-loop containing nucleoside triphosphate hydrolases"/>
    <property type="match status" value="1"/>
</dbReference>
<feature type="transmembrane region" description="Helical" evidence="10">
    <location>
        <begin position="188"/>
        <end position="209"/>
    </location>
</feature>
<evidence type="ECO:0000256" key="3">
    <source>
        <dbReference type="ARBA" id="ARBA00022475"/>
    </source>
</evidence>
<protein>
    <submittedName>
        <fullName evidence="13">ABC transporter, ATP-binding/permease protein</fullName>
    </submittedName>
</protein>
<keyword evidence="6 13" id="KW-0067">ATP-binding</keyword>
<feature type="domain" description="ABC transporter" evidence="11">
    <location>
        <begin position="364"/>
        <end position="599"/>
    </location>
</feature>
<evidence type="ECO:0000256" key="7">
    <source>
        <dbReference type="ARBA" id="ARBA00022989"/>
    </source>
</evidence>
<evidence type="ECO:0000256" key="4">
    <source>
        <dbReference type="ARBA" id="ARBA00022692"/>
    </source>
</evidence>
<sequence length="647" mass="71514">MARKLRAVPATLAGPHPHSPMATEQWSTRMISSLIRAGERLAGQRDPRLNQGLRLAVLEGLLSAAPYLLLYWLLASLFEDTLQGWSVVWLALGMLACLAARITVGALGTPLIFTGAYAMMANARLRLVDHLQKLPLGWFATTNSGVISAQVTSDLAMVEHLWSHFLGVFALSLAELGFILLLLFWLEPVLACTVLVMLPLAALAIHVAIRKTLRHADHMLITSNRTQAALQEYIQGIAVIRNFGRFGSALQRLNRALDEQHSAMVSIELKPAVWVGLFGLVIEAGFILMVLLGCDLLLNGQMSIQHLIIFTVLAWPLYRKSIDLGFSVLLLRFGHRALSRTEQLLNQQPMPEPARPRSPEHFDIELRNVRFSYAEREAPVIKGLSCHLAAGTLTALVGPSGAGKSTMAHLVARLWDIDSGQLRIGGIEALDIDSNYLQKHISMVFQDVTLFSGTVLDNLLVGKPDASEQEVIHAACQAHAHTFIEALPDGYATRIGEGGGWLSGGERQRLSIARALLKNSPILLLDEATSSVDPSSEAAIQRGLDALVRDRTVLVIAHRLHNIQHADQILVMDRGRIVEQGRHDELLARQGLYARLWNRQSQARNWHLHTCPPLRRAMLSAARVLVWMESHHVHIDQKSLDCSRYAT</sequence>
<dbReference type="GO" id="GO:0005524">
    <property type="term" value="F:ATP binding"/>
    <property type="evidence" value="ECO:0007669"/>
    <property type="project" value="UniProtKB-KW"/>
</dbReference>
<evidence type="ECO:0000259" key="11">
    <source>
        <dbReference type="PROSITE" id="PS50893"/>
    </source>
</evidence>
<dbReference type="Gene3D" id="1.20.1560.10">
    <property type="entry name" value="ABC transporter type 1, transmembrane domain"/>
    <property type="match status" value="1"/>
</dbReference>
<dbReference type="Pfam" id="PF00664">
    <property type="entry name" value="ABC_membrane"/>
    <property type="match status" value="1"/>
</dbReference>
<dbReference type="CDD" id="cd07346">
    <property type="entry name" value="ABC_6TM_exporters"/>
    <property type="match status" value="1"/>
</dbReference>
<dbReference type="EMBL" id="RBPT01000198">
    <property type="protein sequence ID" value="RMO47366.1"/>
    <property type="molecule type" value="Genomic_DNA"/>
</dbReference>
<dbReference type="GO" id="GO:0140359">
    <property type="term" value="F:ABC-type transporter activity"/>
    <property type="evidence" value="ECO:0007669"/>
    <property type="project" value="InterPro"/>
</dbReference>
<dbReference type="PROSITE" id="PS50893">
    <property type="entry name" value="ABC_TRANSPORTER_2"/>
    <property type="match status" value="1"/>
</dbReference>
<dbReference type="InterPro" id="IPR039421">
    <property type="entry name" value="Type_1_exporter"/>
</dbReference>
<dbReference type="PROSITE" id="PS00211">
    <property type="entry name" value="ABC_TRANSPORTER_1"/>
    <property type="match status" value="1"/>
</dbReference>
<dbReference type="InterPro" id="IPR003593">
    <property type="entry name" value="AAA+_ATPase"/>
</dbReference>
<dbReference type="AlphaFoldDB" id="A0A3M3VPC2"/>
<dbReference type="PANTHER" id="PTHR24221">
    <property type="entry name" value="ATP-BINDING CASSETTE SUB-FAMILY B"/>
    <property type="match status" value="1"/>
</dbReference>
<dbReference type="SMART" id="SM00382">
    <property type="entry name" value="AAA"/>
    <property type="match status" value="1"/>
</dbReference>
<evidence type="ECO:0000313" key="14">
    <source>
        <dbReference type="Proteomes" id="UP000280599"/>
    </source>
</evidence>
<organism evidence="13 14">
    <name type="scientific">Pseudomonas savastanoi pv. glycinea</name>
    <name type="common">Pseudomonas syringae pv. glycinea</name>
    <dbReference type="NCBI Taxonomy" id="318"/>
    <lineage>
        <taxon>Bacteria</taxon>
        <taxon>Pseudomonadati</taxon>
        <taxon>Pseudomonadota</taxon>
        <taxon>Gammaproteobacteria</taxon>
        <taxon>Pseudomonadales</taxon>
        <taxon>Pseudomonadaceae</taxon>
        <taxon>Pseudomonas</taxon>
    </lineage>
</organism>
<name>A0A3M3VPC2_PSESG</name>
<dbReference type="GO" id="GO:0034040">
    <property type="term" value="F:ATPase-coupled lipid transmembrane transporter activity"/>
    <property type="evidence" value="ECO:0007669"/>
    <property type="project" value="TreeGrafter"/>
</dbReference>
<dbReference type="InterPro" id="IPR017871">
    <property type="entry name" value="ABC_transporter-like_CS"/>
</dbReference>
<keyword evidence="3" id="KW-1003">Cell membrane</keyword>
<dbReference type="Pfam" id="PF00005">
    <property type="entry name" value="ABC_tran"/>
    <property type="match status" value="1"/>
</dbReference>
<evidence type="ECO:0000256" key="9">
    <source>
        <dbReference type="SAM" id="MobiDB-lite"/>
    </source>
</evidence>
<keyword evidence="2" id="KW-0813">Transport</keyword>
<keyword evidence="4 10" id="KW-0812">Transmembrane</keyword>
<evidence type="ECO:0000313" key="13">
    <source>
        <dbReference type="EMBL" id="RMO47366.1"/>
    </source>
</evidence>
<dbReference type="InterPro" id="IPR027417">
    <property type="entry name" value="P-loop_NTPase"/>
</dbReference>